<keyword evidence="3 10" id="KW-0808">Transferase</keyword>
<comment type="catalytic activity">
    <reaction evidence="10">
        <text>a very-long-chain acyl-CoA + malonyl-CoA + H(+) = a very-long-chain 3-oxoacyl-CoA + CO2 + CoA</text>
        <dbReference type="Rhea" id="RHEA:32727"/>
        <dbReference type="ChEBI" id="CHEBI:15378"/>
        <dbReference type="ChEBI" id="CHEBI:16526"/>
        <dbReference type="ChEBI" id="CHEBI:57287"/>
        <dbReference type="ChEBI" id="CHEBI:57384"/>
        <dbReference type="ChEBI" id="CHEBI:90725"/>
        <dbReference type="ChEBI" id="CHEBI:90736"/>
        <dbReference type="EC" id="2.3.1.199"/>
    </reaction>
</comment>
<evidence type="ECO:0000256" key="9">
    <source>
        <dbReference type="ARBA" id="ARBA00023160"/>
    </source>
</evidence>
<evidence type="ECO:0000313" key="11">
    <source>
        <dbReference type="Proteomes" id="UP000079169"/>
    </source>
</evidence>
<evidence type="ECO:0000256" key="4">
    <source>
        <dbReference type="ARBA" id="ARBA00022692"/>
    </source>
</evidence>
<dbReference type="RefSeq" id="XP_026685747.1">
    <property type="nucleotide sequence ID" value="XM_026829946.1"/>
</dbReference>
<evidence type="ECO:0000256" key="7">
    <source>
        <dbReference type="ARBA" id="ARBA00023098"/>
    </source>
</evidence>
<dbReference type="GO" id="GO:0019367">
    <property type="term" value="P:fatty acid elongation, saturated fatty acid"/>
    <property type="evidence" value="ECO:0007669"/>
    <property type="project" value="TreeGrafter"/>
</dbReference>
<accession>A0A3Q0JB57</accession>
<evidence type="ECO:0000256" key="8">
    <source>
        <dbReference type="ARBA" id="ARBA00023136"/>
    </source>
</evidence>
<keyword evidence="9 10" id="KW-0275">Fatty acid biosynthesis</keyword>
<protein>
    <recommendedName>
        <fullName evidence="10">Elongation of very long chain fatty acids protein</fullName>
        <ecNumber evidence="10">2.3.1.199</ecNumber>
    </recommendedName>
    <alternativeName>
        <fullName evidence="10">Very-long-chain 3-oxoacyl-CoA synthase</fullName>
    </alternativeName>
</protein>
<reference evidence="12" key="1">
    <citation type="submission" date="2025-08" db="UniProtKB">
        <authorList>
            <consortium name="RefSeq"/>
        </authorList>
    </citation>
    <scope>IDENTIFICATION</scope>
</reference>
<evidence type="ECO:0000256" key="2">
    <source>
        <dbReference type="ARBA" id="ARBA00022516"/>
    </source>
</evidence>
<evidence type="ECO:0000256" key="3">
    <source>
        <dbReference type="ARBA" id="ARBA00022679"/>
    </source>
</evidence>
<dbReference type="InterPro" id="IPR002076">
    <property type="entry name" value="ELO_fam"/>
</dbReference>
<keyword evidence="8 10" id="KW-0472">Membrane</keyword>
<evidence type="ECO:0000256" key="1">
    <source>
        <dbReference type="ARBA" id="ARBA00004141"/>
    </source>
</evidence>
<sequence length="151" mass="18047">MRASYGYFLVKVLDLLDTVFFVLKKKWSHITFLHVYHHLAMVITTWAYLKFIKGEQTLFLGAINCFVHVAMYSYYFLSAFGPRVQKYLWWKNYITMLQIIQFILVLLQHVGLIVLDCKVDLKISYFIVGNAILFILLFGNFYYKTYIKKRK</sequence>
<keyword evidence="11" id="KW-1185">Reference proteome</keyword>
<evidence type="ECO:0000256" key="6">
    <source>
        <dbReference type="ARBA" id="ARBA00022989"/>
    </source>
</evidence>
<feature type="transmembrane region" description="Helical" evidence="10">
    <location>
        <begin position="89"/>
        <end position="111"/>
    </location>
</feature>
<dbReference type="InterPro" id="IPR030457">
    <property type="entry name" value="ELO_CS"/>
</dbReference>
<dbReference type="STRING" id="121845.A0A3Q0JB57"/>
<keyword evidence="6 10" id="KW-1133">Transmembrane helix</keyword>
<evidence type="ECO:0000256" key="10">
    <source>
        <dbReference type="RuleBase" id="RU361115"/>
    </source>
</evidence>
<dbReference type="PROSITE" id="PS01188">
    <property type="entry name" value="ELO"/>
    <property type="match status" value="1"/>
</dbReference>
<keyword evidence="4 10" id="KW-0812">Transmembrane</keyword>
<gene>
    <name evidence="12" type="primary">LOC103518036</name>
</gene>
<comment type="subcellular location">
    <subcellularLocation>
        <location evidence="1">Membrane</location>
        <topology evidence="1">Multi-pass membrane protein</topology>
    </subcellularLocation>
</comment>
<dbReference type="Pfam" id="PF01151">
    <property type="entry name" value="ELO"/>
    <property type="match status" value="1"/>
</dbReference>
<organism evidence="11 12">
    <name type="scientific">Diaphorina citri</name>
    <name type="common">Asian citrus psyllid</name>
    <dbReference type="NCBI Taxonomy" id="121845"/>
    <lineage>
        <taxon>Eukaryota</taxon>
        <taxon>Metazoa</taxon>
        <taxon>Ecdysozoa</taxon>
        <taxon>Arthropoda</taxon>
        <taxon>Hexapoda</taxon>
        <taxon>Insecta</taxon>
        <taxon>Pterygota</taxon>
        <taxon>Neoptera</taxon>
        <taxon>Paraneoptera</taxon>
        <taxon>Hemiptera</taxon>
        <taxon>Sternorrhyncha</taxon>
        <taxon>Psylloidea</taxon>
        <taxon>Psyllidae</taxon>
        <taxon>Diaphorininae</taxon>
        <taxon>Diaphorina</taxon>
    </lineage>
</organism>
<feature type="transmembrane region" description="Helical" evidence="10">
    <location>
        <begin position="35"/>
        <end position="52"/>
    </location>
</feature>
<feature type="transmembrane region" description="Helical" evidence="10">
    <location>
        <begin position="58"/>
        <end position="77"/>
    </location>
</feature>
<evidence type="ECO:0000313" key="12">
    <source>
        <dbReference type="RefSeq" id="XP_026685747.1"/>
    </source>
</evidence>
<dbReference type="AlphaFoldDB" id="A0A3Q0JB57"/>
<dbReference type="GO" id="GO:0042761">
    <property type="term" value="P:very long-chain fatty acid biosynthetic process"/>
    <property type="evidence" value="ECO:0007669"/>
    <property type="project" value="TreeGrafter"/>
</dbReference>
<comment type="similarity">
    <text evidence="10">Belongs to the ELO family.</text>
</comment>
<comment type="caution">
    <text evidence="10">Lacks conserved residue(s) required for the propagation of feature annotation.</text>
</comment>
<dbReference type="GO" id="GO:0005789">
    <property type="term" value="C:endoplasmic reticulum membrane"/>
    <property type="evidence" value="ECO:0007669"/>
    <property type="project" value="TreeGrafter"/>
</dbReference>
<dbReference type="Proteomes" id="UP000079169">
    <property type="component" value="Unplaced"/>
</dbReference>
<dbReference type="GO" id="GO:0030148">
    <property type="term" value="P:sphingolipid biosynthetic process"/>
    <property type="evidence" value="ECO:0007669"/>
    <property type="project" value="TreeGrafter"/>
</dbReference>
<evidence type="ECO:0000256" key="5">
    <source>
        <dbReference type="ARBA" id="ARBA00022832"/>
    </source>
</evidence>
<name>A0A3Q0JB57_DIACI</name>
<dbReference type="GeneID" id="103518036"/>
<dbReference type="GO" id="GO:0009922">
    <property type="term" value="F:fatty acid elongase activity"/>
    <property type="evidence" value="ECO:0007669"/>
    <property type="project" value="UniProtKB-EC"/>
</dbReference>
<dbReference type="PANTHER" id="PTHR11157:SF69">
    <property type="entry name" value="ELONGATION OF VERY LONG CHAIN FATTY ACIDS PROTEIN 7"/>
    <property type="match status" value="1"/>
</dbReference>
<dbReference type="EC" id="2.3.1.199" evidence="10"/>
<dbReference type="GO" id="GO:0034625">
    <property type="term" value="P:fatty acid elongation, monounsaturated fatty acid"/>
    <property type="evidence" value="ECO:0007669"/>
    <property type="project" value="TreeGrafter"/>
</dbReference>
<proteinExistence type="inferred from homology"/>
<dbReference type="KEGG" id="dci:103518036"/>
<dbReference type="GO" id="GO:0034626">
    <property type="term" value="P:fatty acid elongation, polyunsaturated fatty acid"/>
    <property type="evidence" value="ECO:0007669"/>
    <property type="project" value="TreeGrafter"/>
</dbReference>
<feature type="transmembrane region" description="Helical" evidence="10">
    <location>
        <begin position="123"/>
        <end position="143"/>
    </location>
</feature>
<dbReference type="PANTHER" id="PTHR11157">
    <property type="entry name" value="FATTY ACID ACYL TRANSFERASE-RELATED"/>
    <property type="match status" value="1"/>
</dbReference>
<keyword evidence="5 10" id="KW-0276">Fatty acid metabolism</keyword>
<keyword evidence="2 10" id="KW-0444">Lipid biosynthesis</keyword>
<dbReference type="PaxDb" id="121845-A0A3Q0JB57"/>
<keyword evidence="7 10" id="KW-0443">Lipid metabolism</keyword>